<feature type="domain" description="Malic enzyme N-terminal" evidence="4">
    <location>
        <begin position="1"/>
        <end position="47"/>
    </location>
</feature>
<comment type="similarity">
    <text evidence="3">Belongs to the malic enzymes family.</text>
</comment>
<feature type="domain" description="Malic enzyme NAD-binding" evidence="5">
    <location>
        <begin position="76"/>
        <end position="135"/>
    </location>
</feature>
<evidence type="ECO:0000313" key="6">
    <source>
        <dbReference type="EMBL" id="KAE9053086.1"/>
    </source>
</evidence>
<dbReference type="GO" id="GO:0046872">
    <property type="term" value="F:metal ion binding"/>
    <property type="evidence" value="ECO:0007669"/>
    <property type="project" value="UniProtKB-KW"/>
</dbReference>
<dbReference type="InterPro" id="IPR037062">
    <property type="entry name" value="Malic_N_dom_sf"/>
</dbReference>
<dbReference type="PANTHER" id="PTHR23406:SF90">
    <property type="entry name" value="MALIC ENZYME-RELATED"/>
    <property type="match status" value="1"/>
</dbReference>
<keyword evidence="3" id="KW-0560">Oxidoreductase</keyword>
<dbReference type="Gene3D" id="3.40.50.10380">
    <property type="entry name" value="Malic enzyme, N-terminal domain"/>
    <property type="match status" value="1"/>
</dbReference>
<evidence type="ECO:0000313" key="7">
    <source>
        <dbReference type="EMBL" id="KAE9087055.1"/>
    </source>
</evidence>
<reference evidence="9 10" key="1">
    <citation type="submission" date="2018-08" db="EMBL/GenBank/DDBJ databases">
        <title>Genomic investigation of the strawberry pathogen Phytophthora fragariae indicates pathogenicity is determined by transcriptional variation in three key races.</title>
        <authorList>
            <person name="Adams T.M."/>
            <person name="Armitage A.D."/>
            <person name="Sobczyk M.K."/>
            <person name="Bates H.J."/>
            <person name="Dunwell J.M."/>
            <person name="Nellist C.F."/>
            <person name="Harrison R.J."/>
        </authorList>
    </citation>
    <scope>NUCLEOTIDE SEQUENCE [LARGE SCALE GENOMIC DNA]</scope>
    <source>
        <strain evidence="8 9">NOV-27</strain>
        <strain evidence="7 10">NOV-5</strain>
        <strain evidence="6 11">NOV-71</strain>
    </source>
</reference>
<protein>
    <recommendedName>
        <fullName evidence="3">Malic enzyme</fullName>
    </recommendedName>
</protein>
<dbReference type="GO" id="GO:0009507">
    <property type="term" value="C:chloroplast"/>
    <property type="evidence" value="ECO:0007669"/>
    <property type="project" value="TreeGrafter"/>
</dbReference>
<organism evidence="7 10">
    <name type="scientific">Phytophthora fragariae</name>
    <dbReference type="NCBI Taxonomy" id="53985"/>
    <lineage>
        <taxon>Eukaryota</taxon>
        <taxon>Sar</taxon>
        <taxon>Stramenopiles</taxon>
        <taxon>Oomycota</taxon>
        <taxon>Peronosporomycetes</taxon>
        <taxon>Peronosporales</taxon>
        <taxon>Peronosporaceae</taxon>
        <taxon>Phytophthora</taxon>
    </lineage>
</organism>
<dbReference type="AlphaFoldDB" id="A0A6A3R1Z6"/>
<evidence type="ECO:0000256" key="2">
    <source>
        <dbReference type="ARBA" id="ARBA00022723"/>
    </source>
</evidence>
<dbReference type="EMBL" id="QXGA01003139">
    <property type="protein sequence ID" value="KAE9087055.1"/>
    <property type="molecule type" value="Genomic_DNA"/>
</dbReference>
<gene>
    <name evidence="8" type="ORF">PF005_g33665</name>
    <name evidence="7" type="ORF">PF006_g25894</name>
    <name evidence="6" type="ORF">PF007_g33045</name>
</gene>
<dbReference type="Proteomes" id="UP000433483">
    <property type="component" value="Unassembled WGS sequence"/>
</dbReference>
<dbReference type="SUPFAM" id="SSF51735">
    <property type="entry name" value="NAD(P)-binding Rossmann-fold domains"/>
    <property type="match status" value="1"/>
</dbReference>
<dbReference type="Pfam" id="PF03949">
    <property type="entry name" value="Malic_M"/>
    <property type="match status" value="1"/>
</dbReference>
<dbReference type="PROSITE" id="PS00331">
    <property type="entry name" value="MALIC_ENZYMES"/>
    <property type="match status" value="1"/>
</dbReference>
<dbReference type="InterPro" id="IPR046346">
    <property type="entry name" value="Aminoacid_DH-like_N_sf"/>
</dbReference>
<dbReference type="Proteomes" id="UP000440732">
    <property type="component" value="Unassembled WGS sequence"/>
</dbReference>
<dbReference type="OrthoDB" id="103889at2759"/>
<evidence type="ECO:0000313" key="9">
    <source>
        <dbReference type="Proteomes" id="UP000433483"/>
    </source>
</evidence>
<evidence type="ECO:0000313" key="8">
    <source>
        <dbReference type="EMBL" id="KAE9145732.1"/>
    </source>
</evidence>
<keyword evidence="9" id="KW-1185">Reference proteome</keyword>
<evidence type="ECO:0000256" key="3">
    <source>
        <dbReference type="RuleBase" id="RU003426"/>
    </source>
</evidence>
<evidence type="ECO:0000313" key="10">
    <source>
        <dbReference type="Proteomes" id="UP000440732"/>
    </source>
</evidence>
<evidence type="ECO:0000313" key="11">
    <source>
        <dbReference type="Proteomes" id="UP000441208"/>
    </source>
</evidence>
<keyword evidence="2 3" id="KW-0479">Metal-binding</keyword>
<dbReference type="InterPro" id="IPR036291">
    <property type="entry name" value="NAD(P)-bd_dom_sf"/>
</dbReference>
<dbReference type="GO" id="GO:0004473">
    <property type="term" value="F:malate dehydrogenase (decarboxylating) (NADP+) activity"/>
    <property type="evidence" value="ECO:0007669"/>
    <property type="project" value="TreeGrafter"/>
</dbReference>
<proteinExistence type="inferred from homology"/>
<dbReference type="Proteomes" id="UP000441208">
    <property type="component" value="Unassembled WGS sequence"/>
</dbReference>
<comment type="cofactor">
    <cofactor evidence="1">
        <name>Mn(2+)</name>
        <dbReference type="ChEBI" id="CHEBI:29035"/>
    </cofactor>
</comment>
<evidence type="ECO:0000259" key="4">
    <source>
        <dbReference type="Pfam" id="PF00390"/>
    </source>
</evidence>
<dbReference type="Gene3D" id="3.40.50.720">
    <property type="entry name" value="NAD(P)-binding Rossmann-like Domain"/>
    <property type="match status" value="1"/>
</dbReference>
<dbReference type="InterPro" id="IPR012301">
    <property type="entry name" value="Malic_N_dom"/>
</dbReference>
<name>A0A6A3R1Z6_9STRA</name>
<dbReference type="SUPFAM" id="SSF53223">
    <property type="entry name" value="Aminoacid dehydrogenase-like, N-terminal domain"/>
    <property type="match status" value="1"/>
</dbReference>
<dbReference type="PANTHER" id="PTHR23406">
    <property type="entry name" value="MALIC ENZYME-RELATED"/>
    <property type="match status" value="1"/>
</dbReference>
<comment type="caution">
    <text evidence="7">The sequence shown here is derived from an EMBL/GenBank/DDBJ whole genome shotgun (WGS) entry which is preliminary data.</text>
</comment>
<sequence length="135" mass="14669">MGIPVGKLTLYTACTGVPLQMRLPVVLDCGTNNLADPFYISRLQKRVLLQFEKFGKSTTFHLLRNQNTHCPFNDDVQGTAPVMLGGLLASVPLPGKPISERKFGAGTVGTDIVDLIAQAISRETGKTVEESRKQI</sequence>
<dbReference type="EMBL" id="QXFZ01011613">
    <property type="protein sequence ID" value="KAE9053086.1"/>
    <property type="molecule type" value="Genomic_DNA"/>
</dbReference>
<dbReference type="GO" id="GO:0051287">
    <property type="term" value="F:NAD binding"/>
    <property type="evidence" value="ECO:0007669"/>
    <property type="project" value="InterPro"/>
</dbReference>
<accession>A0A6A3R1Z6</accession>
<dbReference type="GO" id="GO:0006108">
    <property type="term" value="P:malate metabolic process"/>
    <property type="evidence" value="ECO:0007669"/>
    <property type="project" value="TreeGrafter"/>
</dbReference>
<dbReference type="Pfam" id="PF00390">
    <property type="entry name" value="malic"/>
    <property type="match status" value="1"/>
</dbReference>
<dbReference type="InterPro" id="IPR012302">
    <property type="entry name" value="Malic_NAD-bd"/>
</dbReference>
<evidence type="ECO:0000259" key="5">
    <source>
        <dbReference type="Pfam" id="PF03949"/>
    </source>
</evidence>
<dbReference type="InterPro" id="IPR015884">
    <property type="entry name" value="Malic_enzyme_CS"/>
</dbReference>
<evidence type="ECO:0000256" key="1">
    <source>
        <dbReference type="ARBA" id="ARBA00001936"/>
    </source>
</evidence>
<dbReference type="EMBL" id="QXGB01011841">
    <property type="protein sequence ID" value="KAE9145732.1"/>
    <property type="molecule type" value="Genomic_DNA"/>
</dbReference>